<proteinExistence type="predicted"/>
<dbReference type="OrthoDB" id="70707at2759"/>
<accession>A0A151Z891</accession>
<dbReference type="InterPro" id="IPR009091">
    <property type="entry name" value="RCC1/BLIP-II"/>
</dbReference>
<dbReference type="InParanoid" id="A0A151Z891"/>
<evidence type="ECO:0000313" key="2">
    <source>
        <dbReference type="EMBL" id="KYQ90170.1"/>
    </source>
</evidence>
<sequence length="484" mass="54670">MISNLSKLTNRNCSTIEILHYQKRYLFNWFGKKKEDTNQQKQTTLGQFISSNKSDLTNVFKWSQNKDQVKTVVYSLGQNSQGQLGLEDLRSEKEYTFNESFIPHSIKSIKSNLIHSAAFTNSNDLLTWGSNMYFQIGHKNASTNSVFPSFVESSPHSVKVGSGFNKSQIIDYALGAWSCFVLVKSGDDLKYTDVYCWGNNRFGQLALSSQYNLQSPTKINRLSFRPALEPNENIIKVTSGLFHSHFLSNLGRVFSSGTLENANPLAIHVNTSQSDSTPLQVQSPTLATKLSKFKITDISAGCYHSIAIDQNNCIYQWGKGKLKKTTKDHLFMTPYSPENCFKDNIQTMDTDITMYTNITDKIIQIESGDDLSLILTKSGKLFQLKPSSKELIDITSSIPSQEKILKISLSITHGGVIFENSNQIYLWQLDDFTFEQSALKVHFSTLLPTNQPNKLFTHFPSDHIVKDLSLGPHFSHIVFEKKQT</sequence>
<dbReference type="InterPro" id="IPR000408">
    <property type="entry name" value="Reg_chr_condens"/>
</dbReference>
<dbReference type="SUPFAM" id="SSF50985">
    <property type="entry name" value="RCC1/BLIP-II"/>
    <property type="match status" value="1"/>
</dbReference>
<dbReference type="OMA" id="NEICVWS"/>
<dbReference type="PROSITE" id="PS00626">
    <property type="entry name" value="RCC1_2"/>
    <property type="match status" value="1"/>
</dbReference>
<dbReference type="InterPro" id="IPR051553">
    <property type="entry name" value="Ran_GTPase-activating"/>
</dbReference>
<evidence type="ECO:0000313" key="3">
    <source>
        <dbReference type="Proteomes" id="UP000076078"/>
    </source>
</evidence>
<dbReference type="PANTHER" id="PTHR45982">
    <property type="entry name" value="REGULATOR OF CHROMOSOME CONDENSATION"/>
    <property type="match status" value="1"/>
</dbReference>
<organism evidence="2 3">
    <name type="scientific">Tieghemostelium lacteum</name>
    <name type="common">Slime mold</name>
    <name type="synonym">Dictyostelium lacteum</name>
    <dbReference type="NCBI Taxonomy" id="361077"/>
    <lineage>
        <taxon>Eukaryota</taxon>
        <taxon>Amoebozoa</taxon>
        <taxon>Evosea</taxon>
        <taxon>Eumycetozoa</taxon>
        <taxon>Dictyostelia</taxon>
        <taxon>Dictyosteliales</taxon>
        <taxon>Raperosteliaceae</taxon>
        <taxon>Tieghemostelium</taxon>
    </lineage>
</organism>
<evidence type="ECO:0000256" key="1">
    <source>
        <dbReference type="PROSITE-ProRule" id="PRU00235"/>
    </source>
</evidence>
<dbReference type="PANTHER" id="PTHR45982:SF4">
    <property type="entry name" value="PHR DOMAIN-CONTAINING PROTEIN"/>
    <property type="match status" value="1"/>
</dbReference>
<comment type="caution">
    <text evidence="2">The sequence shown here is derived from an EMBL/GenBank/DDBJ whole genome shotgun (WGS) entry which is preliminary data.</text>
</comment>
<keyword evidence="3" id="KW-1185">Reference proteome</keyword>
<dbReference type="Gene3D" id="2.130.10.30">
    <property type="entry name" value="Regulator of chromosome condensation 1/beta-lactamase-inhibitor protein II"/>
    <property type="match status" value="1"/>
</dbReference>
<dbReference type="EMBL" id="LODT01000037">
    <property type="protein sequence ID" value="KYQ90170.1"/>
    <property type="molecule type" value="Genomic_DNA"/>
</dbReference>
<dbReference type="STRING" id="361077.A0A151Z891"/>
<reference evidence="2 3" key="1">
    <citation type="submission" date="2015-12" db="EMBL/GenBank/DDBJ databases">
        <title>Dictyostelia acquired genes for synthesis and detection of signals that induce cell-type specialization by lateral gene transfer from prokaryotes.</title>
        <authorList>
            <person name="Gloeckner G."/>
            <person name="Schaap P."/>
        </authorList>
    </citation>
    <scope>NUCLEOTIDE SEQUENCE [LARGE SCALE GENOMIC DNA]</scope>
    <source>
        <strain evidence="2 3">TK</strain>
    </source>
</reference>
<feature type="repeat" description="RCC1" evidence="1">
    <location>
        <begin position="192"/>
        <end position="250"/>
    </location>
</feature>
<protein>
    <submittedName>
        <fullName evidence="2">Regulator of chromosome condensation domain-containing protein</fullName>
    </submittedName>
</protein>
<dbReference type="AlphaFoldDB" id="A0A151Z891"/>
<gene>
    <name evidence="2" type="ORF">DLAC_08761</name>
</gene>
<name>A0A151Z891_TIELA</name>
<dbReference type="PROSITE" id="PS50012">
    <property type="entry name" value="RCC1_3"/>
    <property type="match status" value="2"/>
</dbReference>
<feature type="repeat" description="RCC1" evidence="1">
    <location>
        <begin position="251"/>
        <end position="311"/>
    </location>
</feature>
<dbReference type="Pfam" id="PF00415">
    <property type="entry name" value="RCC1"/>
    <property type="match status" value="1"/>
</dbReference>
<dbReference type="Proteomes" id="UP000076078">
    <property type="component" value="Unassembled WGS sequence"/>
</dbReference>